<dbReference type="EMBL" id="QRDZ01000029">
    <property type="protein sequence ID" value="RED60618.1"/>
    <property type="molecule type" value="Genomic_DNA"/>
</dbReference>
<sequence>MARKYRLLCAVVLAIAFAGLAVGCASSGGSAKENGETAIPTSESSSGGGDLYEAITPLPAADAADGLAKMNDLVKTYKQAIESDDTAAAQQAAQDLAGTWKAFEEEAAKLDGQRAVAVRENLVLLLEQSSDAKNRDQLVDISYSLYQTIRDLKEKAEGSLLNEDTATEAEDSEIYP</sequence>
<evidence type="ECO:0000313" key="4">
    <source>
        <dbReference type="Proteomes" id="UP000256977"/>
    </source>
</evidence>
<dbReference type="AlphaFoldDB" id="A0A3D9IFT7"/>
<organism evidence="3 4">
    <name type="scientific">Cohnella phaseoli</name>
    <dbReference type="NCBI Taxonomy" id="456490"/>
    <lineage>
        <taxon>Bacteria</taxon>
        <taxon>Bacillati</taxon>
        <taxon>Bacillota</taxon>
        <taxon>Bacilli</taxon>
        <taxon>Bacillales</taxon>
        <taxon>Paenibacillaceae</taxon>
        <taxon>Cohnella</taxon>
    </lineage>
</organism>
<evidence type="ECO:0000256" key="2">
    <source>
        <dbReference type="SAM" id="SignalP"/>
    </source>
</evidence>
<proteinExistence type="predicted"/>
<feature type="region of interest" description="Disordered" evidence="1">
    <location>
        <begin position="28"/>
        <end position="50"/>
    </location>
</feature>
<evidence type="ECO:0000313" key="3">
    <source>
        <dbReference type="EMBL" id="RED60618.1"/>
    </source>
</evidence>
<keyword evidence="2" id="KW-0732">Signal</keyword>
<dbReference type="PROSITE" id="PS51257">
    <property type="entry name" value="PROKAR_LIPOPROTEIN"/>
    <property type="match status" value="1"/>
</dbReference>
<dbReference type="Proteomes" id="UP000256977">
    <property type="component" value="Unassembled WGS sequence"/>
</dbReference>
<gene>
    <name evidence="3" type="ORF">DFP98_12931</name>
</gene>
<feature type="signal peptide" evidence="2">
    <location>
        <begin position="1"/>
        <end position="21"/>
    </location>
</feature>
<dbReference type="RefSeq" id="WP_116064063.1">
    <property type="nucleotide sequence ID" value="NZ_QRDZ01000029.1"/>
</dbReference>
<dbReference type="OrthoDB" id="2663077at2"/>
<feature type="chain" id="PRO_5038464992" evidence="2">
    <location>
        <begin position="22"/>
        <end position="176"/>
    </location>
</feature>
<protein>
    <submittedName>
        <fullName evidence="3">Uncharacterized protein</fullName>
    </submittedName>
</protein>
<keyword evidence="4" id="KW-1185">Reference proteome</keyword>
<name>A0A3D9IFT7_9BACL</name>
<reference evidence="3 4" key="1">
    <citation type="submission" date="2018-07" db="EMBL/GenBank/DDBJ databases">
        <title>Genomic Encyclopedia of Type Strains, Phase III (KMG-III): the genomes of soil and plant-associated and newly described type strains.</title>
        <authorList>
            <person name="Whitman W."/>
        </authorList>
    </citation>
    <scope>NUCLEOTIDE SEQUENCE [LARGE SCALE GENOMIC DNA]</scope>
    <source>
        <strain evidence="3 4">CECT 7287</strain>
    </source>
</reference>
<accession>A0A3D9IFT7</accession>
<comment type="caution">
    <text evidence="3">The sequence shown here is derived from an EMBL/GenBank/DDBJ whole genome shotgun (WGS) entry which is preliminary data.</text>
</comment>
<evidence type="ECO:0000256" key="1">
    <source>
        <dbReference type="SAM" id="MobiDB-lite"/>
    </source>
</evidence>